<dbReference type="GO" id="GO:0016301">
    <property type="term" value="F:kinase activity"/>
    <property type="evidence" value="ECO:0007669"/>
    <property type="project" value="UniProtKB-KW"/>
</dbReference>
<evidence type="ECO:0000313" key="2">
    <source>
        <dbReference type="Proteomes" id="UP000295818"/>
    </source>
</evidence>
<dbReference type="Gene3D" id="3.40.50.300">
    <property type="entry name" value="P-loop containing nucleotide triphosphate hydrolases"/>
    <property type="match status" value="1"/>
</dbReference>
<organism evidence="1 2">
    <name type="scientific">Kribbella orskensis</name>
    <dbReference type="NCBI Taxonomy" id="2512216"/>
    <lineage>
        <taxon>Bacteria</taxon>
        <taxon>Bacillati</taxon>
        <taxon>Actinomycetota</taxon>
        <taxon>Actinomycetes</taxon>
        <taxon>Propionibacteriales</taxon>
        <taxon>Kribbellaceae</taxon>
        <taxon>Kribbella</taxon>
    </lineage>
</organism>
<keyword evidence="1" id="KW-0418">Kinase</keyword>
<dbReference type="Proteomes" id="UP000295818">
    <property type="component" value="Unassembled WGS sequence"/>
</dbReference>
<keyword evidence="2" id="KW-1185">Reference proteome</keyword>
<comment type="caution">
    <text evidence="1">The sequence shown here is derived from an EMBL/GenBank/DDBJ whole genome shotgun (WGS) entry which is preliminary data.</text>
</comment>
<dbReference type="SUPFAM" id="SSF52540">
    <property type="entry name" value="P-loop containing nucleoside triphosphate hydrolases"/>
    <property type="match status" value="1"/>
</dbReference>
<dbReference type="InterPro" id="IPR027417">
    <property type="entry name" value="P-loop_NTPase"/>
</dbReference>
<accession>A0ABY2BL47</accession>
<proteinExistence type="predicted"/>
<gene>
    <name evidence="1" type="ORF">EV644_106372</name>
</gene>
<evidence type="ECO:0000313" key="1">
    <source>
        <dbReference type="EMBL" id="TCO23064.1"/>
    </source>
</evidence>
<reference evidence="1 2" key="1">
    <citation type="journal article" date="2015" name="Stand. Genomic Sci.">
        <title>Genomic Encyclopedia of Bacterial and Archaeal Type Strains, Phase III: the genomes of soil and plant-associated and newly described type strains.</title>
        <authorList>
            <person name="Whitman W.B."/>
            <person name="Woyke T."/>
            <person name="Klenk H.P."/>
            <person name="Zhou Y."/>
            <person name="Lilburn T.G."/>
            <person name="Beck B.J."/>
            <person name="De Vos P."/>
            <person name="Vandamme P."/>
            <person name="Eisen J.A."/>
            <person name="Garrity G."/>
            <person name="Hugenholtz P."/>
            <person name="Kyrpides N.C."/>
        </authorList>
    </citation>
    <scope>NUCLEOTIDE SEQUENCE [LARGE SCALE GENOMIC DNA]</scope>
    <source>
        <strain evidence="1 2">VKM Ac-2538</strain>
    </source>
</reference>
<dbReference type="EMBL" id="SLWM01000006">
    <property type="protein sequence ID" value="TCO23064.1"/>
    <property type="molecule type" value="Genomic_DNA"/>
</dbReference>
<dbReference type="Pfam" id="PF13671">
    <property type="entry name" value="AAA_33"/>
    <property type="match status" value="1"/>
</dbReference>
<dbReference type="RefSeq" id="WP_241998383.1">
    <property type="nucleotide sequence ID" value="NZ_SLWM01000006.1"/>
</dbReference>
<keyword evidence="1" id="KW-0808">Transferase</keyword>
<name>A0ABY2BL47_9ACTN</name>
<sequence>MEVPLTALLISPDARQDPGITELRYPANSVVVLAGIPGAGKTTLLRRLFPESAAVRVLDSERIRDRWKPVLGPVPYSVWRPLMHLTYYARVLRAIRGGGPLVVHDCATRPWARQLIGRWARRSGLAVHLLMLDVPADVARLGQQARARVVRPRSMATHSRRWPDLLDLAADDPGQVVPGAASAVILDRRQADLLRKITFTREPTTSAKERTGIRPSA</sequence>
<protein>
    <submittedName>
        <fullName evidence="1">Kinase</fullName>
    </submittedName>
</protein>